<dbReference type="GO" id="GO:0008972">
    <property type="term" value="F:phosphomethylpyrimidine kinase activity"/>
    <property type="evidence" value="ECO:0007669"/>
    <property type="project" value="InterPro"/>
</dbReference>
<evidence type="ECO:0000259" key="16">
    <source>
        <dbReference type="Pfam" id="PF08543"/>
    </source>
</evidence>
<evidence type="ECO:0000256" key="5">
    <source>
        <dbReference type="ARBA" id="ARBA00022723"/>
    </source>
</evidence>
<dbReference type="GO" id="GO:0008902">
    <property type="term" value="F:hydroxymethylpyrimidine kinase activity"/>
    <property type="evidence" value="ECO:0007669"/>
    <property type="project" value="TreeGrafter"/>
</dbReference>
<reference evidence="17 18" key="1">
    <citation type="journal article" date="2012" name="Genome Biol.">
        <title>The genome of the polar eukaryotic microalga coccomyxa subellipsoidea reveals traits of cold adaptation.</title>
        <authorList>
            <person name="Blanc G."/>
            <person name="Agarkova I."/>
            <person name="Grimwood J."/>
            <person name="Kuo A."/>
            <person name="Brueggeman A."/>
            <person name="Dunigan D."/>
            <person name="Gurnon J."/>
            <person name="Ladunga I."/>
            <person name="Lindquist E."/>
            <person name="Lucas S."/>
            <person name="Pangilinan J."/>
            <person name="Proschold T."/>
            <person name="Salamov A."/>
            <person name="Schmutz J."/>
            <person name="Weeks D."/>
            <person name="Yamada T."/>
            <person name="Claverie J.M."/>
            <person name="Grigoriev I."/>
            <person name="Van Etten J."/>
            <person name="Lomsadze A."/>
            <person name="Borodovsky M."/>
        </authorList>
    </citation>
    <scope>NUCLEOTIDE SEQUENCE [LARGE SCALE GENOMIC DNA]</scope>
    <source>
        <strain evidence="17 18">C-169</strain>
    </source>
</reference>
<dbReference type="KEGG" id="csl:COCSUDRAFT_2352"/>
<sequence>PRVLTIAGSDSGGGAGIQADLKTFQACGVYGASAITAVTEQNTHGVRGFHTVPLQTLRGQIDAVLEDIGADVVKTGMLPTAEVVEAVADRIVEHRVSCLVVDPVLVSTSGHSLGDSDVARALVDRLFPLATMITPNLPEASAILGDRPITDLEGMKAAAIDLHALGPQCVLVKGGHLQQDGGQALDVLYDGETVQVIAGPRVDTPNTHGTGCSTASAIAAELAKGASPVQAVHAAKAYVSQALQASAALRIGSGSQTPFNHGYATADWTSKDQVSRLDLRLYAVTDPRQNERMHRSNVEAVSAAIDGGVTVVQLREKDADGGDFLAEAEAVIKIARPRGVPVIINDRVDVALAADADGAHIGQSDLPAAVARRLLGPHKILGVSCKTVEHALAAEAAGADYVGSGAVYATNTKDSPIMPIDRLADICAAVSIPVVAIGGITADNAAPTIEAGCAGVAVVSAIF</sequence>
<evidence type="ECO:0000256" key="9">
    <source>
        <dbReference type="ARBA" id="ARBA00022842"/>
    </source>
</evidence>
<protein>
    <recommendedName>
        <fullName evidence="3">thiamine phosphate synthase</fullName>
        <ecNumber evidence="3">2.5.1.3</ecNumber>
    </recommendedName>
</protein>
<dbReference type="GO" id="GO:0046872">
    <property type="term" value="F:metal ion binding"/>
    <property type="evidence" value="ECO:0007669"/>
    <property type="project" value="UniProtKB-KW"/>
</dbReference>
<evidence type="ECO:0000256" key="12">
    <source>
        <dbReference type="ARBA" id="ARBA00047334"/>
    </source>
</evidence>
<dbReference type="GO" id="GO:0009228">
    <property type="term" value="P:thiamine biosynthetic process"/>
    <property type="evidence" value="ECO:0007669"/>
    <property type="project" value="UniProtKB-KW"/>
</dbReference>
<keyword evidence="6" id="KW-0547">Nucleotide-binding</keyword>
<dbReference type="RefSeq" id="XP_005644799.1">
    <property type="nucleotide sequence ID" value="XM_005644742.1"/>
</dbReference>
<name>I0YPD6_COCSC</name>
<evidence type="ECO:0000256" key="6">
    <source>
        <dbReference type="ARBA" id="ARBA00022741"/>
    </source>
</evidence>
<dbReference type="CDD" id="cd01169">
    <property type="entry name" value="HMPP_kinase"/>
    <property type="match status" value="1"/>
</dbReference>
<dbReference type="GO" id="GO:0004789">
    <property type="term" value="F:thiamine-phosphate diphosphorylase activity"/>
    <property type="evidence" value="ECO:0007669"/>
    <property type="project" value="UniProtKB-EC"/>
</dbReference>
<dbReference type="eggNOG" id="KOG2598">
    <property type="taxonomic scope" value="Eukaryota"/>
</dbReference>
<dbReference type="InterPro" id="IPR034291">
    <property type="entry name" value="TMP_synthase"/>
</dbReference>
<feature type="non-terminal residue" evidence="17">
    <location>
        <position position="1"/>
    </location>
</feature>
<comment type="cofactor">
    <cofactor evidence="1">
        <name>Mg(2+)</name>
        <dbReference type="ChEBI" id="CHEBI:18420"/>
    </cofactor>
</comment>
<keyword evidence="10" id="KW-0784">Thiamine biosynthesis</keyword>
<dbReference type="CDD" id="cd00564">
    <property type="entry name" value="TMP_TenI"/>
    <property type="match status" value="1"/>
</dbReference>
<evidence type="ECO:0000256" key="14">
    <source>
        <dbReference type="ARBA" id="ARBA00047883"/>
    </source>
</evidence>
<feature type="non-terminal residue" evidence="17">
    <location>
        <position position="463"/>
    </location>
</feature>
<dbReference type="UniPathway" id="UPA00060">
    <property type="reaction ID" value="UER00141"/>
</dbReference>
<dbReference type="InterPro" id="IPR036206">
    <property type="entry name" value="ThiamineP_synth_sf"/>
</dbReference>
<dbReference type="Pfam" id="PF08543">
    <property type="entry name" value="Phos_pyr_kin"/>
    <property type="match status" value="1"/>
</dbReference>
<dbReference type="InterPro" id="IPR022998">
    <property type="entry name" value="ThiamineP_synth_TenI"/>
</dbReference>
<dbReference type="InterPro" id="IPR029056">
    <property type="entry name" value="Ribokinase-like"/>
</dbReference>
<comment type="caution">
    <text evidence="17">The sequence shown here is derived from an EMBL/GenBank/DDBJ whole genome shotgun (WGS) entry which is preliminary data.</text>
</comment>
<evidence type="ECO:0000256" key="3">
    <source>
        <dbReference type="ARBA" id="ARBA00012830"/>
    </source>
</evidence>
<comment type="catalytic activity">
    <reaction evidence="13">
        <text>2-(2-carboxy-4-methylthiazol-5-yl)ethyl phosphate + 4-amino-2-methyl-5-(diphosphooxymethyl)pyrimidine + 2 H(+) = thiamine phosphate + CO2 + diphosphate</text>
        <dbReference type="Rhea" id="RHEA:47848"/>
        <dbReference type="ChEBI" id="CHEBI:15378"/>
        <dbReference type="ChEBI" id="CHEBI:16526"/>
        <dbReference type="ChEBI" id="CHEBI:33019"/>
        <dbReference type="ChEBI" id="CHEBI:37575"/>
        <dbReference type="ChEBI" id="CHEBI:57841"/>
        <dbReference type="ChEBI" id="CHEBI:62890"/>
        <dbReference type="EC" id="2.5.1.3"/>
    </reaction>
</comment>
<dbReference type="NCBIfam" id="TIGR00097">
    <property type="entry name" value="HMP-P_kinase"/>
    <property type="match status" value="1"/>
</dbReference>
<dbReference type="Gene3D" id="3.20.20.70">
    <property type="entry name" value="Aldolase class I"/>
    <property type="match status" value="1"/>
</dbReference>
<keyword evidence="11" id="KW-0511">Multifunctional enzyme</keyword>
<evidence type="ECO:0000313" key="17">
    <source>
        <dbReference type="EMBL" id="EIE20255.1"/>
    </source>
</evidence>
<dbReference type="GO" id="GO:0009229">
    <property type="term" value="P:thiamine diphosphate biosynthetic process"/>
    <property type="evidence" value="ECO:0007669"/>
    <property type="project" value="UniProtKB-UniPathway"/>
</dbReference>
<dbReference type="Pfam" id="PF02581">
    <property type="entry name" value="TMP-TENI"/>
    <property type="match status" value="1"/>
</dbReference>
<keyword evidence="9" id="KW-0460">Magnesium</keyword>
<dbReference type="Proteomes" id="UP000007264">
    <property type="component" value="Unassembled WGS sequence"/>
</dbReference>
<dbReference type="InterPro" id="IPR013749">
    <property type="entry name" value="PM/HMP-P_kinase-1"/>
</dbReference>
<dbReference type="NCBIfam" id="TIGR00693">
    <property type="entry name" value="thiE"/>
    <property type="match status" value="1"/>
</dbReference>
<dbReference type="GO" id="GO:0005829">
    <property type="term" value="C:cytosol"/>
    <property type="evidence" value="ECO:0007669"/>
    <property type="project" value="TreeGrafter"/>
</dbReference>
<evidence type="ECO:0000259" key="15">
    <source>
        <dbReference type="Pfam" id="PF02581"/>
    </source>
</evidence>
<dbReference type="HAMAP" id="MF_00097">
    <property type="entry name" value="TMP_synthase"/>
    <property type="match status" value="1"/>
</dbReference>
<dbReference type="InterPro" id="IPR013785">
    <property type="entry name" value="Aldolase_TIM"/>
</dbReference>
<dbReference type="SUPFAM" id="SSF53613">
    <property type="entry name" value="Ribokinase-like"/>
    <property type="match status" value="1"/>
</dbReference>
<keyword evidence="7" id="KW-0418">Kinase</keyword>
<comment type="pathway">
    <text evidence="2">Cofactor biosynthesis; thiamine diphosphate biosynthesis; thiamine phosphate from 4-amino-2-methyl-5-diphosphomethylpyrimidine and 4-methyl-5-(2-phosphoethyl)-thiazole: step 1/1.</text>
</comment>
<dbReference type="PANTHER" id="PTHR20858:SF17">
    <property type="entry name" value="HYDROXYMETHYLPYRIMIDINE_PHOSPHOMETHYLPYRIMIDINE KINASE THI20-RELATED"/>
    <property type="match status" value="1"/>
</dbReference>
<dbReference type="InterPro" id="IPR004399">
    <property type="entry name" value="HMP/HMP-P_kinase_dom"/>
</dbReference>
<dbReference type="GO" id="GO:0005524">
    <property type="term" value="F:ATP binding"/>
    <property type="evidence" value="ECO:0007669"/>
    <property type="project" value="UniProtKB-KW"/>
</dbReference>
<dbReference type="Gene3D" id="3.40.1190.20">
    <property type="match status" value="1"/>
</dbReference>
<keyword evidence="4" id="KW-0808">Transferase</keyword>
<feature type="domain" description="Thiamine phosphate synthase/TenI" evidence="15">
    <location>
        <begin position="281"/>
        <end position="462"/>
    </location>
</feature>
<dbReference type="EC" id="2.5.1.3" evidence="3"/>
<evidence type="ECO:0000256" key="8">
    <source>
        <dbReference type="ARBA" id="ARBA00022840"/>
    </source>
</evidence>
<dbReference type="PANTHER" id="PTHR20858">
    <property type="entry name" value="PHOSPHOMETHYLPYRIMIDINE KINASE"/>
    <property type="match status" value="1"/>
</dbReference>
<dbReference type="FunFam" id="3.40.1190.20:FF:000003">
    <property type="entry name" value="Phosphomethylpyrimidine kinase ThiD"/>
    <property type="match status" value="1"/>
</dbReference>
<proteinExistence type="inferred from homology"/>
<dbReference type="GeneID" id="17038326"/>
<evidence type="ECO:0000256" key="2">
    <source>
        <dbReference type="ARBA" id="ARBA00005165"/>
    </source>
</evidence>
<organism evidence="17 18">
    <name type="scientific">Coccomyxa subellipsoidea (strain C-169)</name>
    <name type="common">Green microalga</name>
    <dbReference type="NCBI Taxonomy" id="574566"/>
    <lineage>
        <taxon>Eukaryota</taxon>
        <taxon>Viridiplantae</taxon>
        <taxon>Chlorophyta</taxon>
        <taxon>core chlorophytes</taxon>
        <taxon>Trebouxiophyceae</taxon>
        <taxon>Trebouxiophyceae incertae sedis</taxon>
        <taxon>Coccomyxaceae</taxon>
        <taxon>Coccomyxa</taxon>
        <taxon>Coccomyxa subellipsoidea</taxon>
    </lineage>
</organism>
<evidence type="ECO:0000313" key="18">
    <source>
        <dbReference type="Proteomes" id="UP000007264"/>
    </source>
</evidence>
<keyword evidence="18" id="KW-1185">Reference proteome</keyword>
<dbReference type="SUPFAM" id="SSF51391">
    <property type="entry name" value="Thiamin phosphate synthase"/>
    <property type="match status" value="1"/>
</dbReference>
<dbReference type="OrthoDB" id="10028886at2759"/>
<dbReference type="FunFam" id="3.20.20.70:FF:000096">
    <property type="entry name" value="Thiamine-phosphate synthase"/>
    <property type="match status" value="1"/>
</dbReference>
<evidence type="ECO:0000256" key="13">
    <source>
        <dbReference type="ARBA" id="ARBA00047851"/>
    </source>
</evidence>
<evidence type="ECO:0000256" key="10">
    <source>
        <dbReference type="ARBA" id="ARBA00022977"/>
    </source>
</evidence>
<comment type="catalytic activity">
    <reaction evidence="12">
        <text>4-methyl-5-(2-phosphooxyethyl)-thiazole + 4-amino-2-methyl-5-(diphosphooxymethyl)pyrimidine + H(+) = thiamine phosphate + diphosphate</text>
        <dbReference type="Rhea" id="RHEA:22328"/>
        <dbReference type="ChEBI" id="CHEBI:15378"/>
        <dbReference type="ChEBI" id="CHEBI:33019"/>
        <dbReference type="ChEBI" id="CHEBI:37575"/>
        <dbReference type="ChEBI" id="CHEBI:57841"/>
        <dbReference type="ChEBI" id="CHEBI:58296"/>
        <dbReference type="EC" id="2.5.1.3"/>
    </reaction>
</comment>
<accession>I0YPD6</accession>
<dbReference type="EMBL" id="AGSI01000016">
    <property type="protein sequence ID" value="EIE20255.1"/>
    <property type="molecule type" value="Genomic_DNA"/>
</dbReference>
<feature type="domain" description="Pyridoxamine kinase/Phosphomethylpyrimidine kinase" evidence="16">
    <location>
        <begin position="10"/>
        <end position="255"/>
    </location>
</feature>
<gene>
    <name evidence="17" type="ORF">COCSUDRAFT_2352</name>
</gene>
<keyword evidence="8" id="KW-0067">ATP-binding</keyword>
<dbReference type="AlphaFoldDB" id="I0YPD6"/>
<comment type="catalytic activity">
    <reaction evidence="14">
        <text>2-[(2R,5Z)-2-carboxy-4-methylthiazol-5(2H)-ylidene]ethyl phosphate + 4-amino-2-methyl-5-(diphosphooxymethyl)pyrimidine + 2 H(+) = thiamine phosphate + CO2 + diphosphate</text>
        <dbReference type="Rhea" id="RHEA:47844"/>
        <dbReference type="ChEBI" id="CHEBI:15378"/>
        <dbReference type="ChEBI" id="CHEBI:16526"/>
        <dbReference type="ChEBI" id="CHEBI:33019"/>
        <dbReference type="ChEBI" id="CHEBI:37575"/>
        <dbReference type="ChEBI" id="CHEBI:57841"/>
        <dbReference type="ChEBI" id="CHEBI:62899"/>
        <dbReference type="EC" id="2.5.1.3"/>
    </reaction>
</comment>
<dbReference type="STRING" id="574566.I0YPD6"/>
<evidence type="ECO:0000256" key="4">
    <source>
        <dbReference type="ARBA" id="ARBA00022679"/>
    </source>
</evidence>
<evidence type="ECO:0000256" key="1">
    <source>
        <dbReference type="ARBA" id="ARBA00001946"/>
    </source>
</evidence>
<keyword evidence="5" id="KW-0479">Metal-binding</keyword>
<evidence type="ECO:0000256" key="7">
    <source>
        <dbReference type="ARBA" id="ARBA00022777"/>
    </source>
</evidence>
<evidence type="ECO:0000256" key="11">
    <source>
        <dbReference type="ARBA" id="ARBA00023268"/>
    </source>
</evidence>